<protein>
    <recommendedName>
        <fullName evidence="4">DUF4131 domain-containing protein</fullName>
    </recommendedName>
</protein>
<reference evidence="3" key="1">
    <citation type="journal article" date="2019" name="Int. J. Syst. Evol. Microbiol.">
        <title>The Global Catalogue of Microorganisms (GCM) 10K type strain sequencing project: providing services to taxonomists for standard genome sequencing and annotation.</title>
        <authorList>
            <consortium name="The Broad Institute Genomics Platform"/>
            <consortium name="The Broad Institute Genome Sequencing Center for Infectious Disease"/>
            <person name="Wu L."/>
            <person name="Ma J."/>
        </authorList>
    </citation>
    <scope>NUCLEOTIDE SEQUENCE [LARGE SCALE GENOMIC DNA]</scope>
    <source>
        <strain evidence="3">KCTC 42911</strain>
    </source>
</reference>
<evidence type="ECO:0008006" key="4">
    <source>
        <dbReference type="Google" id="ProtNLM"/>
    </source>
</evidence>
<keyword evidence="1" id="KW-1133">Transmembrane helix</keyword>
<proteinExistence type="predicted"/>
<keyword evidence="1" id="KW-0472">Membrane</keyword>
<feature type="transmembrane region" description="Helical" evidence="1">
    <location>
        <begin position="12"/>
        <end position="30"/>
    </location>
</feature>
<evidence type="ECO:0000313" key="2">
    <source>
        <dbReference type="EMBL" id="MFC3612979.1"/>
    </source>
</evidence>
<feature type="transmembrane region" description="Helical" evidence="1">
    <location>
        <begin position="60"/>
        <end position="82"/>
    </location>
</feature>
<keyword evidence="1" id="KW-0812">Transmembrane</keyword>
<evidence type="ECO:0000313" key="3">
    <source>
        <dbReference type="Proteomes" id="UP001595629"/>
    </source>
</evidence>
<organism evidence="2 3">
    <name type="scientific">Lutimaribacter marinistellae</name>
    <dbReference type="NCBI Taxonomy" id="1820329"/>
    <lineage>
        <taxon>Bacteria</taxon>
        <taxon>Pseudomonadati</taxon>
        <taxon>Pseudomonadota</taxon>
        <taxon>Alphaproteobacteria</taxon>
        <taxon>Rhodobacterales</taxon>
        <taxon>Roseobacteraceae</taxon>
        <taxon>Lutimaribacter</taxon>
    </lineage>
</organism>
<sequence length="257" mass="27317">MSRQIETDNWPWISLGSGIGAAALFVLFLYAPNGMWKVVLIILLAASLVVLLANPRNRILALGTATSLAALAGFVSDISLNLSATFPGGGVLQGGVEGGTDIPPVFFLLLLIVGLVAITIDALGRGWMFPSLRKRDATRPELSFVLNAAEISLGQAVSNDGQKRFHVRLLVSKEIGDDVRLANIAIKDANVTEFAIGAGDGVQVSQTIEGTRAGELSILGDFPVAKLSRGRAKRKVVVVDEFNRHWLAGTVTFQDAN</sequence>
<accession>A0ABV7TD89</accession>
<dbReference type="RefSeq" id="WP_386734158.1">
    <property type="nucleotide sequence ID" value="NZ_JBHRXI010000003.1"/>
</dbReference>
<comment type="caution">
    <text evidence="2">The sequence shown here is derived from an EMBL/GenBank/DDBJ whole genome shotgun (WGS) entry which is preliminary data.</text>
</comment>
<feature type="transmembrane region" description="Helical" evidence="1">
    <location>
        <begin position="102"/>
        <end position="124"/>
    </location>
</feature>
<gene>
    <name evidence="2" type="ORF">ACFORG_04340</name>
</gene>
<keyword evidence="3" id="KW-1185">Reference proteome</keyword>
<dbReference type="EMBL" id="JBHRXI010000003">
    <property type="protein sequence ID" value="MFC3612979.1"/>
    <property type="molecule type" value="Genomic_DNA"/>
</dbReference>
<feature type="transmembrane region" description="Helical" evidence="1">
    <location>
        <begin position="36"/>
        <end position="53"/>
    </location>
</feature>
<name>A0ABV7TD89_9RHOB</name>
<evidence type="ECO:0000256" key="1">
    <source>
        <dbReference type="SAM" id="Phobius"/>
    </source>
</evidence>
<dbReference type="Proteomes" id="UP001595629">
    <property type="component" value="Unassembled WGS sequence"/>
</dbReference>